<dbReference type="SMART" id="SM00886">
    <property type="entry name" value="Dabb"/>
    <property type="match status" value="1"/>
</dbReference>
<sequence>MASHKELRHVVLFKFNEGTSAEDLAKLENEFRSLATVKVSQVKGFEWGTNISKENLDHGYTHCFILTFTSEQDRDTYIDHPDHVAYVAMLQPHMAEATVIDFWTPS</sequence>
<feature type="domain" description="Stress-response A/B barrel" evidence="2">
    <location>
        <begin position="7"/>
        <end position="102"/>
    </location>
</feature>
<proteinExistence type="predicted"/>
<evidence type="ECO:0000313" key="6">
    <source>
        <dbReference type="EMBL" id="CAF3971865.1"/>
    </source>
</evidence>
<dbReference type="EMBL" id="CAJOBJ010003619">
    <property type="protein sequence ID" value="CAF3971865.1"/>
    <property type="molecule type" value="Genomic_DNA"/>
</dbReference>
<gene>
    <name evidence="8" type="ORF">BYL167_LOCUS41852</name>
    <name evidence="3" type="ORF">CJN711_LOCUS4318</name>
    <name evidence="6" type="ORF">GIL414_LOCUS10196</name>
    <name evidence="4" type="ORF">KQP761_LOCUS38110</name>
    <name evidence="5" type="ORF">MBJ925_LOCUS19509</name>
    <name evidence="7" type="ORF">SMN809_LOCUS13998</name>
</gene>
<reference evidence="3" key="1">
    <citation type="submission" date="2021-02" db="EMBL/GenBank/DDBJ databases">
        <authorList>
            <person name="Nowell W R."/>
        </authorList>
    </citation>
    <scope>NUCLEOTIDE SEQUENCE</scope>
</reference>
<comment type="subunit">
    <text evidence="1">Homodimer.</text>
</comment>
<dbReference type="PANTHER" id="PTHR33178">
    <property type="match status" value="1"/>
</dbReference>
<dbReference type="EMBL" id="CAJOBI010005675">
    <property type="protein sequence ID" value="CAF4039074.1"/>
    <property type="molecule type" value="Genomic_DNA"/>
</dbReference>
<comment type="caution">
    <text evidence="3">The sequence shown here is derived from an EMBL/GenBank/DDBJ whole genome shotgun (WGS) entry which is preliminary data.</text>
</comment>
<dbReference type="Pfam" id="PF07876">
    <property type="entry name" value="Dabb"/>
    <property type="match status" value="1"/>
</dbReference>
<dbReference type="OrthoDB" id="1601230at2759"/>
<dbReference type="Proteomes" id="UP000676336">
    <property type="component" value="Unassembled WGS sequence"/>
</dbReference>
<dbReference type="SUPFAM" id="SSF54909">
    <property type="entry name" value="Dimeric alpha+beta barrel"/>
    <property type="match status" value="1"/>
</dbReference>
<evidence type="ECO:0000259" key="2">
    <source>
        <dbReference type="PROSITE" id="PS51502"/>
    </source>
</evidence>
<evidence type="ECO:0000256" key="1">
    <source>
        <dbReference type="ARBA" id="ARBA00011738"/>
    </source>
</evidence>
<dbReference type="InterPro" id="IPR044662">
    <property type="entry name" value="HS1/DABB1-like"/>
</dbReference>
<organism evidence="3 9">
    <name type="scientific">Rotaria magnacalcarata</name>
    <dbReference type="NCBI Taxonomy" id="392030"/>
    <lineage>
        <taxon>Eukaryota</taxon>
        <taxon>Metazoa</taxon>
        <taxon>Spiralia</taxon>
        <taxon>Gnathifera</taxon>
        <taxon>Rotifera</taxon>
        <taxon>Eurotatoria</taxon>
        <taxon>Bdelloidea</taxon>
        <taxon>Philodinida</taxon>
        <taxon>Philodinidae</taxon>
        <taxon>Rotaria</taxon>
    </lineage>
</organism>
<dbReference type="EMBL" id="CAJOBH010107174">
    <property type="protein sequence ID" value="CAF4643108.1"/>
    <property type="molecule type" value="Genomic_DNA"/>
</dbReference>
<dbReference type="AlphaFoldDB" id="A0A814JSU3"/>
<evidence type="ECO:0000313" key="3">
    <source>
        <dbReference type="EMBL" id="CAF1041946.1"/>
    </source>
</evidence>
<dbReference type="Proteomes" id="UP000681720">
    <property type="component" value="Unassembled WGS sequence"/>
</dbReference>
<protein>
    <recommendedName>
        <fullName evidence="2">Stress-response A/B barrel domain-containing protein</fullName>
    </recommendedName>
</protein>
<evidence type="ECO:0000313" key="5">
    <source>
        <dbReference type="EMBL" id="CAF2085938.1"/>
    </source>
</evidence>
<dbReference type="Proteomes" id="UP000663855">
    <property type="component" value="Unassembled WGS sequence"/>
</dbReference>
<evidence type="ECO:0000313" key="9">
    <source>
        <dbReference type="Proteomes" id="UP000663855"/>
    </source>
</evidence>
<dbReference type="InterPro" id="IPR013097">
    <property type="entry name" value="Dabb"/>
</dbReference>
<dbReference type="PROSITE" id="PS51502">
    <property type="entry name" value="S_R_A_B_BARREL"/>
    <property type="match status" value="1"/>
</dbReference>
<evidence type="ECO:0000313" key="8">
    <source>
        <dbReference type="EMBL" id="CAF4643108.1"/>
    </source>
</evidence>
<dbReference type="EMBL" id="CAJNRE010009833">
    <property type="protein sequence ID" value="CAF2085938.1"/>
    <property type="molecule type" value="Genomic_DNA"/>
</dbReference>
<dbReference type="Gene3D" id="3.30.70.100">
    <property type="match status" value="1"/>
</dbReference>
<evidence type="ECO:0000313" key="7">
    <source>
        <dbReference type="EMBL" id="CAF4039074.1"/>
    </source>
</evidence>
<dbReference type="Proteomes" id="UP000681967">
    <property type="component" value="Unassembled WGS sequence"/>
</dbReference>
<dbReference type="Proteomes" id="UP000663824">
    <property type="component" value="Unassembled WGS sequence"/>
</dbReference>
<dbReference type="PANTHER" id="PTHR33178:SF10">
    <property type="entry name" value="STRESS-RESPONSE A_B BARREL DOMAIN-CONTAINING PROTEIN"/>
    <property type="match status" value="1"/>
</dbReference>
<evidence type="ECO:0000313" key="4">
    <source>
        <dbReference type="EMBL" id="CAF1684847.1"/>
    </source>
</evidence>
<dbReference type="EMBL" id="CAJNOW010021598">
    <property type="protein sequence ID" value="CAF1684847.1"/>
    <property type="molecule type" value="Genomic_DNA"/>
</dbReference>
<name>A0A814JSU3_9BILA</name>
<accession>A0A814JSU3</accession>
<dbReference type="Proteomes" id="UP000663834">
    <property type="component" value="Unassembled WGS sequence"/>
</dbReference>
<dbReference type="InterPro" id="IPR011008">
    <property type="entry name" value="Dimeric_a/b-barrel"/>
</dbReference>
<dbReference type="EMBL" id="CAJNOV010000886">
    <property type="protein sequence ID" value="CAF1041946.1"/>
    <property type="molecule type" value="Genomic_DNA"/>
</dbReference>